<evidence type="ECO:0000256" key="1">
    <source>
        <dbReference type="SAM" id="MobiDB-lite"/>
    </source>
</evidence>
<feature type="region of interest" description="Disordered" evidence="1">
    <location>
        <begin position="25"/>
        <end position="65"/>
    </location>
</feature>
<dbReference type="EMBL" id="JEMA01000225">
    <property type="protein sequence ID" value="KYF72944.1"/>
    <property type="molecule type" value="Genomic_DNA"/>
</dbReference>
<organism evidence="2 3">
    <name type="scientific">Sorangium cellulosum</name>
    <name type="common">Polyangium cellulosum</name>
    <dbReference type="NCBI Taxonomy" id="56"/>
    <lineage>
        <taxon>Bacteria</taxon>
        <taxon>Pseudomonadati</taxon>
        <taxon>Myxococcota</taxon>
        <taxon>Polyangia</taxon>
        <taxon>Polyangiales</taxon>
        <taxon>Polyangiaceae</taxon>
        <taxon>Sorangium</taxon>
    </lineage>
</organism>
<proteinExistence type="predicted"/>
<comment type="caution">
    <text evidence="2">The sequence shown here is derived from an EMBL/GenBank/DDBJ whole genome shotgun (WGS) entry which is preliminary data.</text>
</comment>
<dbReference type="Proteomes" id="UP000075260">
    <property type="component" value="Unassembled WGS sequence"/>
</dbReference>
<dbReference type="AlphaFoldDB" id="A0A150QYA3"/>
<protein>
    <submittedName>
        <fullName evidence="2">Uncharacterized protein</fullName>
    </submittedName>
</protein>
<sequence>MLALAELHARRGWALAVPRACATAAARPGPAQADRRAQTLRSRAAGWTRARSAEDDVRDEGRRAK</sequence>
<feature type="compositionally biased region" description="Basic and acidic residues" evidence="1">
    <location>
        <begin position="51"/>
        <end position="65"/>
    </location>
</feature>
<gene>
    <name evidence="2" type="ORF">BE15_41805</name>
</gene>
<name>A0A150QYA3_SORCE</name>
<accession>A0A150QYA3</accession>
<evidence type="ECO:0000313" key="3">
    <source>
        <dbReference type="Proteomes" id="UP000075260"/>
    </source>
</evidence>
<reference evidence="2 3" key="1">
    <citation type="submission" date="2014-02" db="EMBL/GenBank/DDBJ databases">
        <title>The small core and large imbalanced accessory genome model reveals a collaborative survival strategy of Sorangium cellulosum strains in nature.</title>
        <authorList>
            <person name="Han K."/>
            <person name="Peng R."/>
            <person name="Blom J."/>
            <person name="Li Y.-Z."/>
        </authorList>
    </citation>
    <scope>NUCLEOTIDE SEQUENCE [LARGE SCALE GENOMIC DNA]</scope>
    <source>
        <strain evidence="2 3">So0008-312</strain>
    </source>
</reference>
<evidence type="ECO:0000313" key="2">
    <source>
        <dbReference type="EMBL" id="KYF72944.1"/>
    </source>
</evidence>